<dbReference type="GeneID" id="62236510"/>
<reference evidence="2 3" key="1">
    <citation type="journal article" date="2020" name="Genome Biol. Evol.">
        <title>Comparative genomics of Sclerotiniaceae.</title>
        <authorList>
            <person name="Valero Jimenez C.A."/>
            <person name="Steentjes M."/>
            <person name="Scholten O.E."/>
            <person name="Van Kan J.A.L."/>
        </authorList>
    </citation>
    <scope>NUCLEOTIDE SEQUENCE [LARGE SCALE GENOMIC DNA]</scope>
    <source>
        <strain evidence="2 3">B1</strain>
    </source>
</reference>
<evidence type="ECO:0000313" key="3">
    <source>
        <dbReference type="Proteomes" id="UP000783213"/>
    </source>
</evidence>
<name>A0ABQ7IBG1_9HELO</name>
<gene>
    <name evidence="2" type="ORF">EAE98_009739</name>
</gene>
<keyword evidence="3" id="KW-1185">Reference proteome</keyword>
<sequence length="891" mass="99666">MDLSAISNNKGGSPRSMEPHKPYLRLHVMLLEMPNSESLKEEFSTIDFLWLRRVINNPWPNMVKLVVYRFLHMRNLYQIDQGDQINELVDYIFRNGEFPNNQDCRAQMIHRCKKLILSTSQWISNGILMYNEENRLVKSAAFQNAWNNQIIIMRNRIKITNKKVPVVEVPNDIPAKVSESNSVITEVSVAAPSPLLEGRQNSSEMITTTEPLIKADPDEPVGLVEENKTVSRVKLEHLDSEQAQPVLGDTSLNVTDETYHFSASYCHGLPNFGSDIPDSQVPPLDTTSTFQSSPSQNSIMAEVIFFKDSKRINYSSEALLSHHTQKFKTCAQITVLTPNKVGRKVVRDAMSLIWDSNHDLAIFWKSVALRTSTMIKITFPDAAWLPGVTVDINSDDDLLRARQIIWDSFWIFVAKQPETIVSTFNINATPESPQLSVALSKRQRNSVPNDAISIHQEDGSSPCSNDAYDVAFRNYMAKINSQRSHDNSVPCEGSQSIGQVPMSPESFPLLKRPAKRPRLTEQQPTRTQTELANTTSNPIPAEQQIQPQIPQQQMPQHQTHQQEQGLHLIRSLAGSHILGSAYHPQSQRLIQAQSLQQNSIRTQPRTSLSSTETAVFHHEPNNSFASYAHQASPRTNYSPRSQTLPAMPPTPITTHESMHSQHIPQILASTLTSPNQYPPYTHASAPIALPGTMARSQRSPFSTHVPPSMPVPRLNHHTQIFNHPALPQSPPITPQSHRFPTHPPSNATPTPTPTPTPTIQFRIQLQPNGPFSPPYPKSILGIPGKPAITTSQFFTSFTANTSPIPGKNPDSLTFRLKDAVPFPIAYTVSRSGTVDGVDALVKLRADIKRECENAGKLVMGLEKFEIYVSITEETSREKEVELPGQVLGEEW</sequence>
<feature type="compositionally biased region" description="Polar residues" evidence="1">
    <location>
        <begin position="520"/>
        <end position="533"/>
    </location>
</feature>
<dbReference type="RefSeq" id="XP_038806299.1">
    <property type="nucleotide sequence ID" value="XM_038957360.1"/>
</dbReference>
<comment type="caution">
    <text evidence="2">The sequence shown here is derived from an EMBL/GenBank/DDBJ whole genome shotgun (WGS) entry which is preliminary data.</text>
</comment>
<dbReference type="Proteomes" id="UP000783213">
    <property type="component" value="Unassembled WGS sequence"/>
</dbReference>
<organism evidence="2 3">
    <name type="scientific">Botrytis deweyae</name>
    <dbReference type="NCBI Taxonomy" id="2478750"/>
    <lineage>
        <taxon>Eukaryota</taxon>
        <taxon>Fungi</taxon>
        <taxon>Dikarya</taxon>
        <taxon>Ascomycota</taxon>
        <taxon>Pezizomycotina</taxon>
        <taxon>Leotiomycetes</taxon>
        <taxon>Helotiales</taxon>
        <taxon>Sclerotiniaceae</taxon>
        <taxon>Botrytis</taxon>
    </lineage>
</organism>
<evidence type="ECO:0000313" key="2">
    <source>
        <dbReference type="EMBL" id="KAF7918496.1"/>
    </source>
</evidence>
<proteinExistence type="predicted"/>
<dbReference type="EMBL" id="RCSX01000030">
    <property type="protein sequence ID" value="KAF7918496.1"/>
    <property type="molecule type" value="Genomic_DNA"/>
</dbReference>
<protein>
    <submittedName>
        <fullName evidence="2">Uncharacterized protein</fullName>
    </submittedName>
</protein>
<accession>A0ABQ7IBG1</accession>
<evidence type="ECO:0000256" key="1">
    <source>
        <dbReference type="SAM" id="MobiDB-lite"/>
    </source>
</evidence>
<feature type="region of interest" description="Disordered" evidence="1">
    <location>
        <begin position="721"/>
        <end position="767"/>
    </location>
</feature>
<feature type="region of interest" description="Disordered" evidence="1">
    <location>
        <begin position="482"/>
        <end position="533"/>
    </location>
</feature>